<keyword evidence="4 6" id="KW-0378">Hydrolase</keyword>
<dbReference type="InterPro" id="IPR000209">
    <property type="entry name" value="Peptidase_S8/S53_dom"/>
</dbReference>
<name>A0A329QEQ1_9BACL</name>
<dbReference type="AlphaFoldDB" id="A0A329QEQ1"/>
<evidence type="ECO:0000259" key="7">
    <source>
        <dbReference type="Pfam" id="PF00082"/>
    </source>
</evidence>
<evidence type="ECO:0000313" key="8">
    <source>
        <dbReference type="EMBL" id="RAW10179.1"/>
    </source>
</evidence>
<dbReference type="GO" id="GO:0046872">
    <property type="term" value="F:metal ion binding"/>
    <property type="evidence" value="ECO:0007669"/>
    <property type="project" value="UniProtKB-KW"/>
</dbReference>
<dbReference type="SUPFAM" id="SSF52743">
    <property type="entry name" value="Subtilisin-like"/>
    <property type="match status" value="1"/>
</dbReference>
<proteinExistence type="inferred from homology"/>
<gene>
    <name evidence="8" type="ORF">DC345_29380</name>
</gene>
<comment type="similarity">
    <text evidence="1 6">Belongs to the peptidase S8 family.</text>
</comment>
<evidence type="ECO:0000256" key="4">
    <source>
        <dbReference type="ARBA" id="ARBA00022801"/>
    </source>
</evidence>
<evidence type="ECO:0000256" key="1">
    <source>
        <dbReference type="ARBA" id="ARBA00011073"/>
    </source>
</evidence>
<dbReference type="PANTHER" id="PTHR43806">
    <property type="entry name" value="PEPTIDASE S8"/>
    <property type="match status" value="1"/>
</dbReference>
<keyword evidence="3" id="KW-0479">Metal-binding</keyword>
<evidence type="ECO:0000256" key="2">
    <source>
        <dbReference type="ARBA" id="ARBA00022670"/>
    </source>
</evidence>
<evidence type="ECO:0000313" key="9">
    <source>
        <dbReference type="Proteomes" id="UP000250642"/>
    </source>
</evidence>
<dbReference type="GO" id="GO:0004252">
    <property type="term" value="F:serine-type endopeptidase activity"/>
    <property type="evidence" value="ECO:0007669"/>
    <property type="project" value="UniProtKB-UniRule"/>
</dbReference>
<dbReference type="InterPro" id="IPR050131">
    <property type="entry name" value="Peptidase_S8_subtilisin-like"/>
</dbReference>
<comment type="caution">
    <text evidence="8">The sequence shown here is derived from an EMBL/GenBank/DDBJ whole genome shotgun (WGS) entry which is preliminary data.</text>
</comment>
<dbReference type="CDD" id="cd07477">
    <property type="entry name" value="Peptidases_S8_Subtilisin_subset"/>
    <property type="match status" value="1"/>
</dbReference>
<feature type="active site" description="Charge relay system" evidence="6">
    <location>
        <position position="55"/>
    </location>
</feature>
<reference evidence="8 9" key="1">
    <citation type="submission" date="2018-04" db="EMBL/GenBank/DDBJ databases">
        <title>Paenibacillus taichungensis Genome sequencing and assembly.</title>
        <authorList>
            <person name="Xu J."/>
            <person name="Rensing C."/>
            <person name="Mazhar H.S."/>
        </authorList>
    </citation>
    <scope>NUCLEOTIDE SEQUENCE [LARGE SCALE GENOMIC DNA]</scope>
    <source>
        <strain evidence="8 9">NC1</strain>
    </source>
</reference>
<evidence type="ECO:0000256" key="5">
    <source>
        <dbReference type="ARBA" id="ARBA00022825"/>
    </source>
</evidence>
<dbReference type="InterPro" id="IPR036852">
    <property type="entry name" value="Peptidase_S8/S53_dom_sf"/>
</dbReference>
<dbReference type="InterPro" id="IPR015500">
    <property type="entry name" value="Peptidase_S8_subtilisin-rel"/>
</dbReference>
<evidence type="ECO:0000256" key="3">
    <source>
        <dbReference type="ARBA" id="ARBA00022723"/>
    </source>
</evidence>
<dbReference type="InterPro" id="IPR034202">
    <property type="entry name" value="Subtilisin_Carlsberg-like"/>
</dbReference>
<dbReference type="EMBL" id="QEVW01000026">
    <property type="protein sequence ID" value="RAW10179.1"/>
    <property type="molecule type" value="Genomic_DNA"/>
</dbReference>
<dbReference type="PROSITE" id="PS51892">
    <property type="entry name" value="SUBTILASE"/>
    <property type="match status" value="1"/>
</dbReference>
<dbReference type="Pfam" id="PF00082">
    <property type="entry name" value="Peptidase_S8"/>
    <property type="match status" value="1"/>
</dbReference>
<feature type="active site" description="Charge relay system" evidence="6">
    <location>
        <position position="88"/>
    </location>
</feature>
<keyword evidence="2 6" id="KW-0645">Protease</keyword>
<dbReference type="PANTHER" id="PTHR43806:SF11">
    <property type="entry name" value="CEREVISIN-RELATED"/>
    <property type="match status" value="1"/>
</dbReference>
<dbReference type="PROSITE" id="PS00136">
    <property type="entry name" value="SUBTILASE_ASP"/>
    <property type="match status" value="1"/>
</dbReference>
<accession>A0A329QEQ1</accession>
<protein>
    <submittedName>
        <fullName evidence="8">Peptidase S8</fullName>
    </submittedName>
</protein>
<dbReference type="InterPro" id="IPR023827">
    <property type="entry name" value="Peptidase_S8_Asp-AS"/>
</dbReference>
<organism evidence="8 9">
    <name type="scientific">Paenibacillus taichungensis</name>
    <dbReference type="NCBI Taxonomy" id="484184"/>
    <lineage>
        <taxon>Bacteria</taxon>
        <taxon>Bacillati</taxon>
        <taxon>Bacillota</taxon>
        <taxon>Bacilli</taxon>
        <taxon>Bacillales</taxon>
        <taxon>Paenibacillaceae</taxon>
        <taxon>Paenibacillus</taxon>
    </lineage>
</organism>
<feature type="active site" description="Charge relay system" evidence="6">
    <location>
        <position position="240"/>
    </location>
</feature>
<sequence>MKFSRETKESFTVLTNEEIEQLDFTSTQYEPWGISYINSHSLKQTYKNVKIAIMDSGVDSTHRDLEGVYISHYNAIDSTNDAIDRLGHGTAMAGIITANDNGKGITGISSNVEILSIKVLDDKGKGDLSSFVSGIEWAIKQDVDVINMSFGIKRDDPLLKGAVEKAIDKGIIIIAAAGNNPGMSTQFPAAYENVISVSAIDHLENPYPYVSLGKIDYSAPGVNILTLQPNNEYRVFNGTSFATAHVTGVVANFLSSSEYVKDEKIVEHIIKDLNSISKDLGESGYDPIYGNGSLIFDKHS</sequence>
<evidence type="ECO:0000256" key="6">
    <source>
        <dbReference type="PROSITE-ProRule" id="PRU01240"/>
    </source>
</evidence>
<dbReference type="RefSeq" id="WP_113056144.1">
    <property type="nucleotide sequence ID" value="NZ_QEVW01000026.1"/>
</dbReference>
<dbReference type="Gene3D" id="3.40.50.200">
    <property type="entry name" value="Peptidase S8/S53 domain"/>
    <property type="match status" value="1"/>
</dbReference>
<feature type="domain" description="Peptidase S8/S53" evidence="7">
    <location>
        <begin position="47"/>
        <end position="292"/>
    </location>
</feature>
<dbReference type="GO" id="GO:0006508">
    <property type="term" value="P:proteolysis"/>
    <property type="evidence" value="ECO:0007669"/>
    <property type="project" value="UniProtKB-KW"/>
</dbReference>
<dbReference type="Proteomes" id="UP000250642">
    <property type="component" value="Unassembled WGS sequence"/>
</dbReference>
<dbReference type="PRINTS" id="PR00723">
    <property type="entry name" value="SUBTILISIN"/>
</dbReference>
<keyword evidence="5 6" id="KW-0720">Serine protease</keyword>